<dbReference type="InterPro" id="IPR005202">
    <property type="entry name" value="TF_GRAS"/>
</dbReference>
<organism evidence="5 7">
    <name type="scientific">Vanilla planifolia</name>
    <name type="common">Vanilla</name>
    <dbReference type="NCBI Taxonomy" id="51239"/>
    <lineage>
        <taxon>Eukaryota</taxon>
        <taxon>Viridiplantae</taxon>
        <taxon>Streptophyta</taxon>
        <taxon>Embryophyta</taxon>
        <taxon>Tracheophyta</taxon>
        <taxon>Spermatophyta</taxon>
        <taxon>Magnoliopsida</taxon>
        <taxon>Liliopsida</taxon>
        <taxon>Asparagales</taxon>
        <taxon>Orchidaceae</taxon>
        <taxon>Vanilloideae</taxon>
        <taxon>Vanilleae</taxon>
        <taxon>Vanilla</taxon>
    </lineage>
</organism>
<protein>
    <submittedName>
        <fullName evidence="5">Uncharacterized protein</fullName>
    </submittedName>
</protein>
<dbReference type="EMBL" id="JADCNL010000008">
    <property type="protein sequence ID" value="KAG0469826.1"/>
    <property type="molecule type" value="Genomic_DNA"/>
</dbReference>
<evidence type="ECO:0000313" key="6">
    <source>
        <dbReference type="Proteomes" id="UP000636800"/>
    </source>
</evidence>
<keyword evidence="6" id="KW-1185">Reference proteome</keyword>
<name>A0A835QF50_VANPL</name>
<gene>
    <name evidence="5" type="ORF">HPP92_015895</name>
    <name evidence="4" type="ORF">HPP92_016526</name>
</gene>
<dbReference type="AlphaFoldDB" id="A0A835QF50"/>
<feature type="region of interest" description="Disordered" evidence="3">
    <location>
        <begin position="41"/>
        <end position="75"/>
    </location>
</feature>
<proteinExistence type="predicted"/>
<evidence type="ECO:0000313" key="5">
    <source>
        <dbReference type="EMBL" id="KAG0471349.1"/>
    </source>
</evidence>
<keyword evidence="2" id="KW-0804">Transcription</keyword>
<reference evidence="6 7" key="1">
    <citation type="journal article" date="2020" name="Nat. Food">
        <title>A phased Vanilla planifolia genome enables genetic improvement of flavour and production.</title>
        <authorList>
            <person name="Hasing T."/>
            <person name="Tang H."/>
            <person name="Brym M."/>
            <person name="Khazi F."/>
            <person name="Huang T."/>
            <person name="Chambers A.H."/>
        </authorList>
    </citation>
    <scope>NUCLEOTIDE SEQUENCE [LARGE SCALE GENOMIC DNA]</scope>
    <source>
        <tissue evidence="5">Leaf</tissue>
    </source>
</reference>
<evidence type="ECO:0000256" key="3">
    <source>
        <dbReference type="SAM" id="MobiDB-lite"/>
    </source>
</evidence>
<sequence length="215" mass="23706">MHGALALRPGGPPSFRLTGIGPRSRTTPMLQRVGWKLASSGTITSTSLPRREMPPPRTSNLSCSRSRVARPPRSDEREVLATVNAVKPRILFVVGTKQTTTRLCSMSGSRRHFTTDSTMFDSLEEAAVPARAAGSGDVGDVWDGRSVMWWPHGAERAERHGRFTNGVDGWERAGFVAPSRSSAFKRTPPPLCQWRWLRVEEKEGCLTLGWHTALS</sequence>
<dbReference type="Pfam" id="PF03514">
    <property type="entry name" value="GRAS"/>
    <property type="match status" value="1"/>
</dbReference>
<dbReference type="Proteomes" id="UP000636800">
    <property type="component" value="Unassembled WGS sequence"/>
</dbReference>
<evidence type="ECO:0000313" key="7">
    <source>
        <dbReference type="Proteomes" id="UP000639772"/>
    </source>
</evidence>
<accession>A0A835QF50</accession>
<feature type="region of interest" description="Disordered" evidence="3">
    <location>
        <begin position="1"/>
        <end position="26"/>
    </location>
</feature>
<evidence type="ECO:0000313" key="4">
    <source>
        <dbReference type="EMBL" id="KAG0469826.1"/>
    </source>
</evidence>
<dbReference type="Proteomes" id="UP000639772">
    <property type="component" value="Unassembled WGS sequence"/>
</dbReference>
<comment type="caution">
    <text evidence="5">The sequence shown here is derived from an EMBL/GenBank/DDBJ whole genome shotgun (WGS) entry which is preliminary data.</text>
</comment>
<evidence type="ECO:0000256" key="2">
    <source>
        <dbReference type="ARBA" id="ARBA00023163"/>
    </source>
</evidence>
<dbReference type="EMBL" id="JADCNM010000008">
    <property type="protein sequence ID" value="KAG0471349.1"/>
    <property type="molecule type" value="Genomic_DNA"/>
</dbReference>
<keyword evidence="1" id="KW-0805">Transcription regulation</keyword>
<evidence type="ECO:0000256" key="1">
    <source>
        <dbReference type="ARBA" id="ARBA00023015"/>
    </source>
</evidence>